<keyword evidence="1 4" id="KW-0378">Hydrolase</keyword>
<evidence type="ECO:0000259" key="3">
    <source>
        <dbReference type="Pfam" id="PF00561"/>
    </source>
</evidence>
<reference evidence="4 5" key="1">
    <citation type="journal article" date="2016" name="Mol. Biol. Evol.">
        <title>Comparative Genomics of Early-Diverging Mushroom-Forming Fungi Provides Insights into the Origins of Lignocellulose Decay Capabilities.</title>
        <authorList>
            <person name="Nagy L.G."/>
            <person name="Riley R."/>
            <person name="Tritt A."/>
            <person name="Adam C."/>
            <person name="Daum C."/>
            <person name="Floudas D."/>
            <person name="Sun H."/>
            <person name="Yadav J.S."/>
            <person name="Pangilinan J."/>
            <person name="Larsson K.H."/>
            <person name="Matsuura K."/>
            <person name="Barry K."/>
            <person name="Labutti K."/>
            <person name="Kuo R."/>
            <person name="Ohm R.A."/>
            <person name="Bhattacharya S.S."/>
            <person name="Shirouzu T."/>
            <person name="Yoshinaga Y."/>
            <person name="Martin F.M."/>
            <person name="Grigoriev I.V."/>
            <person name="Hibbett D.S."/>
        </authorList>
    </citation>
    <scope>NUCLEOTIDE SEQUENCE [LARGE SCALE GENOMIC DNA]</scope>
    <source>
        <strain evidence="4 5">CBS 109695</strain>
    </source>
</reference>
<dbReference type="InterPro" id="IPR000073">
    <property type="entry name" value="AB_hydrolase_1"/>
</dbReference>
<dbReference type="PRINTS" id="PR00412">
    <property type="entry name" value="EPOXHYDRLASE"/>
</dbReference>
<dbReference type="InterPro" id="IPR000639">
    <property type="entry name" value="Epox_hydrolase-like"/>
</dbReference>
<comment type="similarity">
    <text evidence="2">Belongs to the AB hydrolase superfamily. Epoxide hydrolase family.</text>
</comment>
<accession>A0A166PZJ0</accession>
<name>A0A166PZJ0_9AGAM</name>
<evidence type="ECO:0000313" key="5">
    <source>
        <dbReference type="Proteomes" id="UP000076532"/>
    </source>
</evidence>
<dbReference type="AlphaFoldDB" id="A0A166PZJ0"/>
<dbReference type="GO" id="GO:0016787">
    <property type="term" value="F:hydrolase activity"/>
    <property type="evidence" value="ECO:0007669"/>
    <property type="project" value="UniProtKB-KW"/>
</dbReference>
<proteinExistence type="inferred from homology"/>
<sequence length="315" mass="35240">MSFTKFTSHIVSVKSGALDADINIHCMKGGSGPALLLIHGYPQTHFIWHEIADKLAEKYTVIASDLRGYGESSKPKGSESHVEYSKKEMAADQVALMKSFGFDEFYLVAHDRGARVAHRLAVECPKAVKKMMLLDICPTLFMYETTNMKFAAAYWHWFFLILPTPYSVASLGSSYEVIERENVIMADPMAFWQALGSRSTHAGAVHTEEAIQKYQSAFFNRDTVHASCEDYRAAASIDLDHDRADLAANRKIAIPALRILWGKKGMIETYGDVVGIWKKVCEDKVEVSGHGMDSGHYIAEEKSDELLKEILGFMQ</sequence>
<gene>
    <name evidence="4" type="ORF">FIBSPDRAFT_887113</name>
</gene>
<dbReference type="Pfam" id="PF00561">
    <property type="entry name" value="Abhydrolase_1"/>
    <property type="match status" value="1"/>
</dbReference>
<dbReference type="STRING" id="436010.A0A166PZJ0"/>
<dbReference type="InterPro" id="IPR029058">
    <property type="entry name" value="AB_hydrolase_fold"/>
</dbReference>
<evidence type="ECO:0000256" key="2">
    <source>
        <dbReference type="ARBA" id="ARBA00038334"/>
    </source>
</evidence>
<protein>
    <submittedName>
        <fullName evidence="4">Alpha/beta hydrolase fold protein</fullName>
    </submittedName>
</protein>
<feature type="domain" description="AB hydrolase-1" evidence="3">
    <location>
        <begin position="33"/>
        <end position="160"/>
    </location>
</feature>
<keyword evidence="5" id="KW-1185">Reference proteome</keyword>
<organism evidence="4 5">
    <name type="scientific">Athelia psychrophila</name>
    <dbReference type="NCBI Taxonomy" id="1759441"/>
    <lineage>
        <taxon>Eukaryota</taxon>
        <taxon>Fungi</taxon>
        <taxon>Dikarya</taxon>
        <taxon>Basidiomycota</taxon>
        <taxon>Agaricomycotina</taxon>
        <taxon>Agaricomycetes</taxon>
        <taxon>Agaricomycetidae</taxon>
        <taxon>Atheliales</taxon>
        <taxon>Atheliaceae</taxon>
        <taxon>Athelia</taxon>
    </lineage>
</organism>
<dbReference type="PANTHER" id="PTHR43329">
    <property type="entry name" value="EPOXIDE HYDROLASE"/>
    <property type="match status" value="1"/>
</dbReference>
<evidence type="ECO:0000313" key="4">
    <source>
        <dbReference type="EMBL" id="KZP26605.1"/>
    </source>
</evidence>
<dbReference type="SUPFAM" id="SSF53474">
    <property type="entry name" value="alpha/beta-Hydrolases"/>
    <property type="match status" value="1"/>
</dbReference>
<dbReference type="OrthoDB" id="6431331at2759"/>
<dbReference type="EMBL" id="KV417513">
    <property type="protein sequence ID" value="KZP26605.1"/>
    <property type="molecule type" value="Genomic_DNA"/>
</dbReference>
<dbReference type="Proteomes" id="UP000076532">
    <property type="component" value="Unassembled WGS sequence"/>
</dbReference>
<dbReference type="Gene3D" id="3.40.50.1820">
    <property type="entry name" value="alpha/beta hydrolase"/>
    <property type="match status" value="1"/>
</dbReference>
<evidence type="ECO:0000256" key="1">
    <source>
        <dbReference type="ARBA" id="ARBA00022801"/>
    </source>
</evidence>